<gene>
    <name evidence="1" type="ORF">ACJ72_02079</name>
</gene>
<accession>A0A1B7P3X0</accession>
<reference evidence="1 2" key="1">
    <citation type="submission" date="2015-07" db="EMBL/GenBank/DDBJ databases">
        <title>Emmonsia species relationships and genome sequence.</title>
        <authorList>
            <person name="Cuomo C.A."/>
            <person name="Schwartz I.S."/>
            <person name="Kenyon C."/>
            <person name="de Hoog G.S."/>
            <person name="Govender N.P."/>
            <person name="Botha A."/>
            <person name="Moreno L."/>
            <person name="de Vries M."/>
            <person name="Munoz J.F."/>
            <person name="Stielow J.B."/>
        </authorList>
    </citation>
    <scope>NUCLEOTIDE SEQUENCE [LARGE SCALE GENOMIC DNA]</scope>
    <source>
        <strain evidence="1 2">CBS 136260</strain>
    </source>
</reference>
<proteinExistence type="predicted"/>
<evidence type="ECO:0000313" key="2">
    <source>
        <dbReference type="Proteomes" id="UP000091918"/>
    </source>
</evidence>
<sequence>MHLILTGATGLVGSGVLNQMLPLIPENISKLTILSRGPVPMAEGKPGITIIEHNNFNEYPASLLKSLQGAEGCVWAQGVAQSQVGKEEYITITRDYPLSAAKAFSNLADTFKFVYISGEGATTKPGIFTQLFATVKGECENSLLNMAKENTSFKPYSLRPAFVDSHSDAAVRQAVAGRQLPFSYRVLGSFGPLVRILTPGIVSPTQDIGMAATVLAMGDGKRLDGSGVSEGGRILSNEAIRRIAKEGFPSS</sequence>
<evidence type="ECO:0000313" key="1">
    <source>
        <dbReference type="EMBL" id="OAX83567.1"/>
    </source>
</evidence>
<evidence type="ECO:0008006" key="3">
    <source>
        <dbReference type="Google" id="ProtNLM"/>
    </source>
</evidence>
<dbReference type="EMBL" id="LGUA01000161">
    <property type="protein sequence ID" value="OAX83567.1"/>
    <property type="molecule type" value="Genomic_DNA"/>
</dbReference>
<keyword evidence="2" id="KW-1185">Reference proteome</keyword>
<comment type="caution">
    <text evidence="1">The sequence shown here is derived from an EMBL/GenBank/DDBJ whole genome shotgun (WGS) entry which is preliminary data.</text>
</comment>
<dbReference type="PANTHER" id="PTHR14097">
    <property type="entry name" value="OXIDOREDUCTASE HTATIP2"/>
    <property type="match status" value="1"/>
</dbReference>
<name>A0A1B7P3X0_9EURO</name>
<dbReference type="InterPro" id="IPR036291">
    <property type="entry name" value="NAD(P)-bd_dom_sf"/>
</dbReference>
<dbReference type="PANTHER" id="PTHR14097:SF8">
    <property type="entry name" value="NAD(P)-BINDING DOMAIN-CONTAINING PROTEIN"/>
    <property type="match status" value="1"/>
</dbReference>
<dbReference type="Gene3D" id="3.40.50.720">
    <property type="entry name" value="NAD(P)-binding Rossmann-like Domain"/>
    <property type="match status" value="1"/>
</dbReference>
<dbReference type="SUPFAM" id="SSF51735">
    <property type="entry name" value="NAD(P)-binding Rossmann-fold domains"/>
    <property type="match status" value="1"/>
</dbReference>
<protein>
    <recommendedName>
        <fullName evidence="3">NAD(P)-binding domain-containing protein</fullName>
    </recommendedName>
</protein>
<dbReference type="AlphaFoldDB" id="A0A1B7P3X0"/>
<dbReference type="Proteomes" id="UP000091918">
    <property type="component" value="Unassembled WGS sequence"/>
</dbReference>
<organism evidence="1 2">
    <name type="scientific">Emergomyces africanus</name>
    <dbReference type="NCBI Taxonomy" id="1955775"/>
    <lineage>
        <taxon>Eukaryota</taxon>
        <taxon>Fungi</taxon>
        <taxon>Dikarya</taxon>
        <taxon>Ascomycota</taxon>
        <taxon>Pezizomycotina</taxon>
        <taxon>Eurotiomycetes</taxon>
        <taxon>Eurotiomycetidae</taxon>
        <taxon>Onygenales</taxon>
        <taxon>Ajellomycetaceae</taxon>
        <taxon>Emergomyces</taxon>
    </lineage>
</organism>
<dbReference type="OrthoDB" id="3535423at2759"/>